<gene>
    <name evidence="1" type="ORF">DFH08DRAFT_948085</name>
</gene>
<organism evidence="1 2">
    <name type="scientific">Mycena albidolilacea</name>
    <dbReference type="NCBI Taxonomy" id="1033008"/>
    <lineage>
        <taxon>Eukaryota</taxon>
        <taxon>Fungi</taxon>
        <taxon>Dikarya</taxon>
        <taxon>Basidiomycota</taxon>
        <taxon>Agaricomycotina</taxon>
        <taxon>Agaricomycetes</taxon>
        <taxon>Agaricomycetidae</taxon>
        <taxon>Agaricales</taxon>
        <taxon>Marasmiineae</taxon>
        <taxon>Mycenaceae</taxon>
        <taxon>Mycena</taxon>
    </lineage>
</organism>
<dbReference type="Proteomes" id="UP001218218">
    <property type="component" value="Unassembled WGS sequence"/>
</dbReference>
<proteinExistence type="predicted"/>
<evidence type="ECO:0000313" key="1">
    <source>
        <dbReference type="EMBL" id="KAJ7369244.1"/>
    </source>
</evidence>
<comment type="caution">
    <text evidence="1">The sequence shown here is derived from an EMBL/GenBank/DDBJ whole genome shotgun (WGS) entry which is preliminary data.</text>
</comment>
<dbReference type="EMBL" id="JARIHO010000001">
    <property type="protein sequence ID" value="KAJ7369244.1"/>
    <property type="molecule type" value="Genomic_DNA"/>
</dbReference>
<protein>
    <submittedName>
        <fullName evidence="1">Uncharacterized protein</fullName>
    </submittedName>
</protein>
<sequence>MDSLPRKKRLFSPRAEVCTGLLVSSSFPSEIRGDVPGFHTDQEQRAHVRRVLQQREELTQATGHRCMIL</sequence>
<keyword evidence="2" id="KW-1185">Reference proteome</keyword>
<dbReference type="AlphaFoldDB" id="A0AAD7AWA1"/>
<name>A0AAD7AWA1_9AGAR</name>
<evidence type="ECO:0000313" key="2">
    <source>
        <dbReference type="Proteomes" id="UP001218218"/>
    </source>
</evidence>
<reference evidence="1" key="1">
    <citation type="submission" date="2023-03" db="EMBL/GenBank/DDBJ databases">
        <title>Massive genome expansion in bonnet fungi (Mycena s.s.) driven by repeated elements and novel gene families across ecological guilds.</title>
        <authorList>
            <consortium name="Lawrence Berkeley National Laboratory"/>
            <person name="Harder C.B."/>
            <person name="Miyauchi S."/>
            <person name="Viragh M."/>
            <person name="Kuo A."/>
            <person name="Thoen E."/>
            <person name="Andreopoulos B."/>
            <person name="Lu D."/>
            <person name="Skrede I."/>
            <person name="Drula E."/>
            <person name="Henrissat B."/>
            <person name="Morin E."/>
            <person name="Kohler A."/>
            <person name="Barry K."/>
            <person name="LaButti K."/>
            <person name="Morin E."/>
            <person name="Salamov A."/>
            <person name="Lipzen A."/>
            <person name="Mereny Z."/>
            <person name="Hegedus B."/>
            <person name="Baldrian P."/>
            <person name="Stursova M."/>
            <person name="Weitz H."/>
            <person name="Taylor A."/>
            <person name="Grigoriev I.V."/>
            <person name="Nagy L.G."/>
            <person name="Martin F."/>
            <person name="Kauserud H."/>
        </authorList>
    </citation>
    <scope>NUCLEOTIDE SEQUENCE</scope>
    <source>
        <strain evidence="1">CBHHK002</strain>
    </source>
</reference>
<accession>A0AAD7AWA1</accession>